<feature type="region of interest" description="Disordered" evidence="1">
    <location>
        <begin position="317"/>
        <end position="351"/>
    </location>
</feature>
<dbReference type="GO" id="GO:0005737">
    <property type="term" value="C:cytoplasm"/>
    <property type="evidence" value="ECO:0007669"/>
    <property type="project" value="TreeGrafter"/>
</dbReference>
<dbReference type="Proteomes" id="UP000799753">
    <property type="component" value="Unassembled WGS sequence"/>
</dbReference>
<dbReference type="PANTHER" id="PTHR28307">
    <property type="entry name" value="PROTEIN PAL1"/>
    <property type="match status" value="1"/>
</dbReference>
<feature type="region of interest" description="Disordered" evidence="1">
    <location>
        <begin position="372"/>
        <end position="414"/>
    </location>
</feature>
<dbReference type="Gene3D" id="3.40.50.300">
    <property type="entry name" value="P-loop containing nucleotide triphosphate hydrolases"/>
    <property type="match status" value="1"/>
</dbReference>
<feature type="compositionally biased region" description="Polar residues" evidence="1">
    <location>
        <begin position="382"/>
        <end position="403"/>
    </location>
</feature>
<accession>A0A6A6RIA3</accession>
<dbReference type="EMBL" id="MU006813">
    <property type="protein sequence ID" value="KAF2634855.1"/>
    <property type="molecule type" value="Genomic_DNA"/>
</dbReference>
<dbReference type="InterPro" id="IPR013226">
    <property type="entry name" value="Pal1"/>
</dbReference>
<feature type="compositionally biased region" description="Basic residues" evidence="1">
    <location>
        <begin position="74"/>
        <end position="85"/>
    </location>
</feature>
<organism evidence="2 3">
    <name type="scientific">Massarina eburnea CBS 473.64</name>
    <dbReference type="NCBI Taxonomy" id="1395130"/>
    <lineage>
        <taxon>Eukaryota</taxon>
        <taxon>Fungi</taxon>
        <taxon>Dikarya</taxon>
        <taxon>Ascomycota</taxon>
        <taxon>Pezizomycotina</taxon>
        <taxon>Dothideomycetes</taxon>
        <taxon>Pleosporomycetidae</taxon>
        <taxon>Pleosporales</taxon>
        <taxon>Massarineae</taxon>
        <taxon>Massarinaceae</taxon>
        <taxon>Massarina</taxon>
    </lineage>
</organism>
<gene>
    <name evidence="2" type="ORF">P280DRAFT_485113</name>
</gene>
<dbReference type="OrthoDB" id="5352132at2759"/>
<protein>
    <submittedName>
        <fullName evidence="2">Pal1-domain-containing protein</fullName>
    </submittedName>
</protein>
<dbReference type="PANTHER" id="PTHR28307:SF2">
    <property type="entry name" value="PROTEIN PAL1"/>
    <property type="match status" value="1"/>
</dbReference>
<evidence type="ECO:0000256" key="1">
    <source>
        <dbReference type="SAM" id="MobiDB-lite"/>
    </source>
</evidence>
<keyword evidence="3" id="KW-1185">Reference proteome</keyword>
<feature type="region of interest" description="Disordered" evidence="1">
    <location>
        <begin position="572"/>
        <end position="598"/>
    </location>
</feature>
<dbReference type="AlphaFoldDB" id="A0A6A6RIA3"/>
<dbReference type="Pfam" id="PF08316">
    <property type="entry name" value="Pal1"/>
    <property type="match status" value="1"/>
</dbReference>
<evidence type="ECO:0000313" key="2">
    <source>
        <dbReference type="EMBL" id="KAF2634855.1"/>
    </source>
</evidence>
<name>A0A6A6RIA3_9PLEO</name>
<sequence length="898" mass="98619">MERFRRFVNQFADYPSLHQNNLTLDDDGDKRRPAPARPAVPQRSGTLPLGGHRPSRSDEEERERRPREDEEKKRVRAPPRGHPRHGASGSRPRGSPDRRERRPRRNSESSIIDKGSLDPHEERRRRQRRREREERAKDGKDGKSGSGRVRKPHGLDVIDKLDVSGIYGPSMIHHDGPYDAVRPHRNRKKDQRAPMEAFPLNSANNALGGSGPVNDNIDLDQFHGRGAEGFSDFGAVAAKRPGADPRTQTFGPKERADIIHGDLSNGLGTSTFLEGAPASRAAIAERETEARRAFVEGGIGRKKSMAQRFRGISQPRRDFEGRPRIASPGTGLSPNAPLSGGGYASSKNNEANPFFDTYEEEYEKKGTAIKIAETENRDGLGSPSSPGGRNGLTRATTSDSLTSPRDLKPQAEGGGFLNRMKKLEQELFGRGRVAGTWIRLSSVQFGLGGIWDGASRVEITETKQHVLSSSSFLFNLINERLVGVYEALSFGVVEEEDRWIPSDNTLDLRSPWQCAISPIHDRKPGERHGSRDCDCDCIRPTQSRVLRVTVDHGRAFPFNWVPRCLIPDRERLRPSPSSFTEEPPTALPYHQPSQLSPTRGPHKQVCVCVMTSQERSIRTAEPLIAAHLLGDEVLEGLFDGVAGVRREGPMRSMGKLGLGVRSVDEALEGGVEEGRVVGVSCVVGGVGVEVCLTLLANSLLGEKGSVAVVVDTSGNFDVLLLYNVLASRVRADSELLGRLGGGGEGVTAEGVAAEMLDRVKIMRVFDLVGVMEAVGEVRDALEGRMGPVVLEEKKEMPDGVGSEKRDEVEASRTLARKTEIADSEDEEDEILFESETETATTYQTQLDNPTATVQVLEPDLMKMEGISETEGKVTFILIDNLAHVVNPLLKKDYAHSAY</sequence>
<evidence type="ECO:0000313" key="3">
    <source>
        <dbReference type="Proteomes" id="UP000799753"/>
    </source>
</evidence>
<feature type="region of interest" description="Disordered" evidence="1">
    <location>
        <begin position="1"/>
        <end position="156"/>
    </location>
</feature>
<reference evidence="2" key="1">
    <citation type="journal article" date="2020" name="Stud. Mycol.">
        <title>101 Dothideomycetes genomes: a test case for predicting lifestyles and emergence of pathogens.</title>
        <authorList>
            <person name="Haridas S."/>
            <person name="Albert R."/>
            <person name="Binder M."/>
            <person name="Bloem J."/>
            <person name="Labutti K."/>
            <person name="Salamov A."/>
            <person name="Andreopoulos B."/>
            <person name="Baker S."/>
            <person name="Barry K."/>
            <person name="Bills G."/>
            <person name="Bluhm B."/>
            <person name="Cannon C."/>
            <person name="Castanera R."/>
            <person name="Culley D."/>
            <person name="Daum C."/>
            <person name="Ezra D."/>
            <person name="Gonzalez J."/>
            <person name="Henrissat B."/>
            <person name="Kuo A."/>
            <person name="Liang C."/>
            <person name="Lipzen A."/>
            <person name="Lutzoni F."/>
            <person name="Magnuson J."/>
            <person name="Mondo S."/>
            <person name="Nolan M."/>
            <person name="Ohm R."/>
            <person name="Pangilinan J."/>
            <person name="Park H.-J."/>
            <person name="Ramirez L."/>
            <person name="Alfaro M."/>
            <person name="Sun H."/>
            <person name="Tritt A."/>
            <person name="Yoshinaga Y."/>
            <person name="Zwiers L.-H."/>
            <person name="Turgeon B."/>
            <person name="Goodwin S."/>
            <person name="Spatafora J."/>
            <person name="Crous P."/>
            <person name="Grigoriev I."/>
        </authorList>
    </citation>
    <scope>NUCLEOTIDE SEQUENCE</scope>
    <source>
        <strain evidence="2">CBS 473.64</strain>
    </source>
</reference>
<dbReference type="InterPro" id="IPR027417">
    <property type="entry name" value="P-loop_NTPase"/>
</dbReference>
<proteinExistence type="predicted"/>
<feature type="compositionally biased region" description="Low complexity" evidence="1">
    <location>
        <begin position="574"/>
        <end position="584"/>
    </location>
</feature>
<feature type="compositionally biased region" description="Basic and acidic residues" evidence="1">
    <location>
        <begin position="55"/>
        <end position="73"/>
    </location>
</feature>
<feature type="compositionally biased region" description="Basic and acidic residues" evidence="1">
    <location>
        <begin position="115"/>
        <end position="143"/>
    </location>
</feature>